<feature type="domain" description="Histidine-specific methyltransferase SAM-dependent" evidence="3">
    <location>
        <begin position="14"/>
        <end position="313"/>
    </location>
</feature>
<name>A0ABS9IQI0_9ACTN</name>
<dbReference type="InterPro" id="IPR051128">
    <property type="entry name" value="EgtD_Methyltrsf_superfamily"/>
</dbReference>
<evidence type="ECO:0000259" key="3">
    <source>
        <dbReference type="Pfam" id="PF10017"/>
    </source>
</evidence>
<dbReference type="EC" id="2.1.1.44" evidence="4"/>
<dbReference type="PIRSF" id="PIRSF018005">
    <property type="entry name" value="UCP018005"/>
    <property type="match status" value="1"/>
</dbReference>
<dbReference type="Gene3D" id="3.40.50.150">
    <property type="entry name" value="Vaccinia Virus protein VP39"/>
    <property type="match status" value="1"/>
</dbReference>
<dbReference type="GO" id="GO:0032259">
    <property type="term" value="P:methylation"/>
    <property type="evidence" value="ECO:0007669"/>
    <property type="project" value="UniProtKB-KW"/>
</dbReference>
<gene>
    <name evidence="4" type="primary">egtD</name>
    <name evidence="4" type="ORF">L5G33_04930</name>
</gene>
<sequence>MANATVANATVAADHIVAGLWDVQPALPARWLYDERGSKLFDEITRVPEYYPTRRETAILRDSARSIVAASGASTIVELGSGTSTKTRLLLDELPVGATYAPVDVSAEILSASATTLAGDYPGLEIVPIEADFTTAEVPMPAAAGLRLVAFLGGTIGNFDEDERTGFLARLAASLSPGDSFLLGTDLIKDTGRLTAAYNDKGGVTADFNRNVIEALRTQMRADGLYADDFDHLARWNPTAHRIEMRLRARRDVNAYFPSLDRHWRLRQGAELLTEISVKFTRGMVAAEVEAAGFTVSDTWSDPFDDFLLTLCRKETRMEPSPR</sequence>
<evidence type="ECO:0000313" key="4">
    <source>
        <dbReference type="EMBL" id="MCF8587814.1"/>
    </source>
</evidence>
<reference evidence="4 5" key="1">
    <citation type="submission" date="2022-01" db="EMBL/GenBank/DDBJ databases">
        <authorList>
            <person name="Huang Y."/>
        </authorList>
    </citation>
    <scope>NUCLEOTIDE SEQUENCE [LARGE SCALE GENOMIC DNA]</scope>
    <source>
        <strain evidence="4 5">HY366</strain>
    </source>
</reference>
<organism evidence="4 5">
    <name type="scientific">Gordonia liuliyuniae</name>
    <dbReference type="NCBI Taxonomy" id="2911517"/>
    <lineage>
        <taxon>Bacteria</taxon>
        <taxon>Bacillati</taxon>
        <taxon>Actinomycetota</taxon>
        <taxon>Actinomycetes</taxon>
        <taxon>Mycobacteriales</taxon>
        <taxon>Gordoniaceae</taxon>
        <taxon>Gordonia</taxon>
    </lineage>
</organism>
<dbReference type="InterPro" id="IPR035094">
    <property type="entry name" value="EgtD"/>
</dbReference>
<dbReference type="InterPro" id="IPR029063">
    <property type="entry name" value="SAM-dependent_MTases_sf"/>
</dbReference>
<dbReference type="EMBL" id="JAKKOR010000003">
    <property type="protein sequence ID" value="MCF8587814.1"/>
    <property type="molecule type" value="Genomic_DNA"/>
</dbReference>
<evidence type="ECO:0000256" key="2">
    <source>
        <dbReference type="ARBA" id="ARBA00022679"/>
    </source>
</evidence>
<evidence type="ECO:0000256" key="1">
    <source>
        <dbReference type="ARBA" id="ARBA00022603"/>
    </source>
</evidence>
<dbReference type="GO" id="GO:0052706">
    <property type="term" value="F:L-histidine N(alpha)-methyltransferase activity"/>
    <property type="evidence" value="ECO:0007669"/>
    <property type="project" value="UniProtKB-EC"/>
</dbReference>
<dbReference type="PANTHER" id="PTHR43397">
    <property type="entry name" value="ERGOTHIONEINE BIOSYNTHESIS PROTEIN 1"/>
    <property type="match status" value="1"/>
</dbReference>
<dbReference type="InterPro" id="IPR019257">
    <property type="entry name" value="MeTrfase_dom"/>
</dbReference>
<dbReference type="NCBIfam" id="TIGR03438">
    <property type="entry name" value="egtD_ergothio"/>
    <property type="match status" value="1"/>
</dbReference>
<proteinExistence type="predicted"/>
<dbReference type="PANTHER" id="PTHR43397:SF1">
    <property type="entry name" value="ERGOTHIONEINE BIOSYNTHESIS PROTEIN 1"/>
    <property type="match status" value="1"/>
</dbReference>
<protein>
    <submittedName>
        <fullName evidence="4">L-histidine N(Alpha)-methyltransferase</fullName>
        <ecNumber evidence="4">2.1.1.44</ecNumber>
    </submittedName>
</protein>
<accession>A0ABS9IQI0</accession>
<comment type="caution">
    <text evidence="4">The sequence shown here is derived from an EMBL/GenBank/DDBJ whole genome shotgun (WGS) entry which is preliminary data.</text>
</comment>
<dbReference type="Proteomes" id="UP001200110">
    <property type="component" value="Unassembled WGS sequence"/>
</dbReference>
<keyword evidence="1 4" id="KW-0489">Methyltransferase</keyword>
<dbReference type="InterPro" id="IPR017804">
    <property type="entry name" value="MeTrfase_EgtD-like"/>
</dbReference>
<keyword evidence="2 4" id="KW-0808">Transferase</keyword>
<dbReference type="SUPFAM" id="SSF53335">
    <property type="entry name" value="S-adenosyl-L-methionine-dependent methyltransferases"/>
    <property type="match status" value="1"/>
</dbReference>
<dbReference type="Pfam" id="PF10017">
    <property type="entry name" value="Methyltransf_33"/>
    <property type="match status" value="1"/>
</dbReference>
<evidence type="ECO:0000313" key="5">
    <source>
        <dbReference type="Proteomes" id="UP001200110"/>
    </source>
</evidence>
<keyword evidence="5" id="KW-1185">Reference proteome</keyword>